<evidence type="ECO:0000313" key="4">
    <source>
        <dbReference type="Proteomes" id="UP001046870"/>
    </source>
</evidence>
<sequence length="986" mass="107524">MELTWDTVPCDGTIFFSRDLYDKHSLAPTVKELLAIAQSSDAATAEVKTESALDASNKNADCPTSTIPEKGNVSAAQNPEFGSPASDAFPEPRLPFPRFSMLTSREQRTYVRLLMNKTQNESFQLLHDRVMFETTEFMKYLQDVARICADDYNYLSPGAARYAEECLRASLDKVKNYPPVYLLQEMTSITGGKFNPELSLNFEKQLLALGKVTTGDFYKMLPKDVQLAVDYETMFAETPPEKKASLACRDISSDQNAEKLCARYDPHVCLTNQAFVRLLNNHGPDYCDQWEIPVCVKETSGNDSRKVVYIDSPLVKTEMTVREKSLLFHEESMKLVLKRTGSKKVFELLLDHPESEQMALLPETCTRSLVAFDDTGVDFETDLTDLETFGESSSALKKTQIQTEPHPPTGGVKPVFSQPAAAPKKLSGSSETAVEGSSKLEQAPATKEADSSQTHLEASLSTDRSEETDLSFQSDTEGLSACSPAQGVGQNPLSSPPAKRLKPDPAAGLDELSSGGESDEERLVIDILCSPSSTPETKDETEAQNVSSAKEATAPADPIADTPRSPSPIVIPDTPMSPSPEPDKQPCPEPPSPNVREKARKAAKKSTPRVSRDCDQLGQILRMQTALLKPCPDSTHDTISPPRGGVSLSSPAPQAQSHPQSLVKPCVSSYLEASQGPVQGTSLGSAVTASADSQTPVQNKRLLSEDLLVSAEDEQDYECPEEGNLLYRLYSLQDILLMVRSSVPLARSKMIAAGPKTVPVHILPKLEYQLCYGIECLTKSEACQLWAERLLHSSTVSYVGHVDALSSKLYKMEEISPERIVSAPCGFTPARSLNILHHLLKKVAGLQEGRYLLCHKAGEPLVTILKASDGENISRTTYDLHQAHSELPQAPPNGPSPWVPVDPTHLLPFHIKHRRVPCTFPPQIHGNPAIRVRGPGIHTAKGVATAVRGQPGTARTSAKKKKKGKTARPNAKPEQPGSHVQNTPAQ</sequence>
<evidence type="ECO:0000313" key="3">
    <source>
        <dbReference type="EMBL" id="KAG7468232.1"/>
    </source>
</evidence>
<reference evidence="3" key="1">
    <citation type="submission" date="2021-01" db="EMBL/GenBank/DDBJ databases">
        <authorList>
            <person name="Zahm M."/>
            <person name="Roques C."/>
            <person name="Cabau C."/>
            <person name="Klopp C."/>
            <person name="Donnadieu C."/>
            <person name="Jouanno E."/>
            <person name="Lampietro C."/>
            <person name="Louis A."/>
            <person name="Herpin A."/>
            <person name="Echchiki A."/>
            <person name="Berthelot C."/>
            <person name="Parey E."/>
            <person name="Roest-Crollius H."/>
            <person name="Braasch I."/>
            <person name="Postlethwait J."/>
            <person name="Bobe J."/>
            <person name="Montfort J."/>
            <person name="Bouchez O."/>
            <person name="Begum T."/>
            <person name="Mejri S."/>
            <person name="Adams A."/>
            <person name="Chen W.-J."/>
            <person name="Guiguen Y."/>
        </authorList>
    </citation>
    <scope>NUCLEOTIDE SEQUENCE</scope>
    <source>
        <strain evidence="3">YG-15Mar2019-1</strain>
        <tissue evidence="3">Brain</tissue>
    </source>
</reference>
<protein>
    <recommendedName>
        <fullName evidence="2">Little elongation complex subunit 2 C-terminal domain-containing protein</fullName>
    </recommendedName>
</protein>
<evidence type="ECO:0000256" key="1">
    <source>
        <dbReference type="SAM" id="MobiDB-lite"/>
    </source>
</evidence>
<proteinExistence type="predicted"/>
<dbReference type="EMBL" id="JAFDVH010000011">
    <property type="protein sequence ID" value="KAG7468232.1"/>
    <property type="molecule type" value="Genomic_DNA"/>
</dbReference>
<keyword evidence="4" id="KW-1185">Reference proteome</keyword>
<dbReference type="Proteomes" id="UP001046870">
    <property type="component" value="Chromosome 11"/>
</dbReference>
<name>A0A9D3T9G7_MEGAT</name>
<dbReference type="PANTHER" id="PTHR14633">
    <property type="entry name" value="LITTLE ELONGATION COMPLEX SUBUNIT 2"/>
    <property type="match status" value="1"/>
</dbReference>
<feature type="region of interest" description="Disordered" evidence="1">
    <location>
        <begin position="943"/>
        <end position="986"/>
    </location>
</feature>
<dbReference type="GO" id="GO:0008023">
    <property type="term" value="C:transcription elongation factor complex"/>
    <property type="evidence" value="ECO:0007669"/>
    <property type="project" value="InterPro"/>
</dbReference>
<feature type="compositionally biased region" description="Polar residues" evidence="1">
    <location>
        <begin position="647"/>
        <end position="660"/>
    </location>
</feature>
<dbReference type="Pfam" id="PF10505">
    <property type="entry name" value="NARG2_C"/>
    <property type="match status" value="1"/>
</dbReference>
<feature type="compositionally biased region" description="Basic residues" evidence="1">
    <location>
        <begin position="598"/>
        <end position="607"/>
    </location>
</feature>
<dbReference type="GO" id="GO:0045945">
    <property type="term" value="P:positive regulation of transcription by RNA polymerase III"/>
    <property type="evidence" value="ECO:0007669"/>
    <property type="project" value="TreeGrafter"/>
</dbReference>
<dbReference type="GO" id="GO:0042796">
    <property type="term" value="P:snRNA transcription by RNA polymerase III"/>
    <property type="evidence" value="ECO:0007669"/>
    <property type="project" value="TreeGrafter"/>
</dbReference>
<dbReference type="AlphaFoldDB" id="A0A9D3T9G7"/>
<comment type="caution">
    <text evidence="3">The sequence shown here is derived from an EMBL/GenBank/DDBJ whole genome shotgun (WGS) entry which is preliminary data.</text>
</comment>
<accession>A0A9D3T9G7</accession>
<dbReference type="PANTHER" id="PTHR14633:SF3">
    <property type="entry name" value="LITTLE ELONGATION COMPLEX SUBUNIT 2"/>
    <property type="match status" value="1"/>
</dbReference>
<feature type="region of interest" description="Disordered" evidence="1">
    <location>
        <begin position="628"/>
        <end position="663"/>
    </location>
</feature>
<organism evidence="3 4">
    <name type="scientific">Megalops atlanticus</name>
    <name type="common">Tarpon</name>
    <name type="synonym">Clupea gigantea</name>
    <dbReference type="NCBI Taxonomy" id="7932"/>
    <lineage>
        <taxon>Eukaryota</taxon>
        <taxon>Metazoa</taxon>
        <taxon>Chordata</taxon>
        <taxon>Craniata</taxon>
        <taxon>Vertebrata</taxon>
        <taxon>Euteleostomi</taxon>
        <taxon>Actinopterygii</taxon>
        <taxon>Neopterygii</taxon>
        <taxon>Teleostei</taxon>
        <taxon>Elopiformes</taxon>
        <taxon>Megalopidae</taxon>
        <taxon>Megalops</taxon>
    </lineage>
</organism>
<feature type="domain" description="Little elongation complex subunit 2 C-terminal" evidence="2">
    <location>
        <begin position="715"/>
        <end position="922"/>
    </location>
</feature>
<feature type="compositionally biased region" description="Basic residues" evidence="1">
    <location>
        <begin position="957"/>
        <end position="966"/>
    </location>
</feature>
<dbReference type="InterPro" id="IPR019535">
    <property type="entry name" value="ICE2_C"/>
</dbReference>
<evidence type="ECO:0000259" key="2">
    <source>
        <dbReference type="Pfam" id="PF10505"/>
    </source>
</evidence>
<feature type="region of interest" description="Disordered" evidence="1">
    <location>
        <begin position="394"/>
        <end position="616"/>
    </location>
</feature>
<feature type="compositionally biased region" description="Polar residues" evidence="1">
    <location>
        <begin position="394"/>
        <end position="403"/>
    </location>
</feature>
<feature type="compositionally biased region" description="Low complexity" evidence="1">
    <location>
        <begin position="552"/>
        <end position="563"/>
    </location>
</feature>
<dbReference type="OrthoDB" id="6288737at2759"/>
<dbReference type="GO" id="GO:0042795">
    <property type="term" value="P:snRNA transcription by RNA polymerase II"/>
    <property type="evidence" value="ECO:0007669"/>
    <property type="project" value="TreeGrafter"/>
</dbReference>
<feature type="compositionally biased region" description="Polar residues" evidence="1">
    <location>
        <begin position="451"/>
        <end position="462"/>
    </location>
</feature>
<gene>
    <name evidence="3" type="ORF">MATL_G00140780</name>
</gene>